<gene>
    <name evidence="2" type="ORF">AAD027_13730</name>
</gene>
<sequence length="265" mass="28358">MKPLTLLACAVLGAAAAAASAHTPYLAPSNFAPRGGETLALDAAFAETFFVPEAVFDDSRFSVTGPDGTVAAPDAVQLLKTRAVVEHTLPEAPGTYRFSTGPRLGALFRTWEANGKQESSRDPDARIPAGAKMLANFQSLTLAETYVSVGAPDRGALRARGKGLELVPATHPNDLYVGETFEFTVQYDGKPLADQKVEITEAVWTSDRKPQVETLSTDAQGRAVFKLRHAGTWVALSRHRTPAPAGAPVDEYSNSYTLTFRVLEP</sequence>
<proteinExistence type="predicted"/>
<protein>
    <submittedName>
        <fullName evidence="2">DUF4198 domain-containing protein</fullName>
    </submittedName>
</protein>
<accession>A0ABU9J2H9</accession>
<keyword evidence="3" id="KW-1185">Reference proteome</keyword>
<feature type="chain" id="PRO_5045610879" evidence="1">
    <location>
        <begin position="22"/>
        <end position="265"/>
    </location>
</feature>
<evidence type="ECO:0000256" key="1">
    <source>
        <dbReference type="SAM" id="SignalP"/>
    </source>
</evidence>
<keyword evidence="1" id="KW-0732">Signal</keyword>
<feature type="signal peptide" evidence="1">
    <location>
        <begin position="1"/>
        <end position="21"/>
    </location>
</feature>
<reference evidence="2 3" key="1">
    <citation type="submission" date="2024-04" db="EMBL/GenBank/DDBJ databases">
        <title>Draft genome sequence of Pseudoxanthomonas putridarboris WD12.</title>
        <authorList>
            <person name="Oh J."/>
        </authorList>
    </citation>
    <scope>NUCLEOTIDE SEQUENCE [LARGE SCALE GENOMIC DNA]</scope>
    <source>
        <strain evidence="2 3">WD12</strain>
    </source>
</reference>
<evidence type="ECO:0000313" key="3">
    <source>
        <dbReference type="Proteomes" id="UP001459204"/>
    </source>
</evidence>
<evidence type="ECO:0000313" key="2">
    <source>
        <dbReference type="EMBL" id="MEL1265419.1"/>
    </source>
</evidence>
<dbReference type="EMBL" id="JBBWWT010000006">
    <property type="protein sequence ID" value="MEL1265419.1"/>
    <property type="molecule type" value="Genomic_DNA"/>
</dbReference>
<dbReference type="InterPro" id="IPR019613">
    <property type="entry name" value="DUF4198"/>
</dbReference>
<dbReference type="RefSeq" id="WP_341726589.1">
    <property type="nucleotide sequence ID" value="NZ_JBBWWT010000006.1"/>
</dbReference>
<name>A0ABU9J2H9_9GAMM</name>
<dbReference type="Pfam" id="PF10670">
    <property type="entry name" value="DUF4198"/>
    <property type="match status" value="1"/>
</dbReference>
<organism evidence="2 3">
    <name type="scientific">Pseudoxanthomonas putridarboris</name>
    <dbReference type="NCBI Taxonomy" id="752605"/>
    <lineage>
        <taxon>Bacteria</taxon>
        <taxon>Pseudomonadati</taxon>
        <taxon>Pseudomonadota</taxon>
        <taxon>Gammaproteobacteria</taxon>
        <taxon>Lysobacterales</taxon>
        <taxon>Lysobacteraceae</taxon>
        <taxon>Pseudoxanthomonas</taxon>
    </lineage>
</organism>
<dbReference type="Proteomes" id="UP001459204">
    <property type="component" value="Unassembled WGS sequence"/>
</dbReference>
<comment type="caution">
    <text evidence="2">The sequence shown here is derived from an EMBL/GenBank/DDBJ whole genome shotgun (WGS) entry which is preliminary data.</text>
</comment>